<evidence type="ECO:0000256" key="9">
    <source>
        <dbReference type="ARBA" id="ARBA00022737"/>
    </source>
</evidence>
<dbReference type="GO" id="GO:0005634">
    <property type="term" value="C:nucleus"/>
    <property type="evidence" value="ECO:0007669"/>
    <property type="project" value="UniProtKB-SubCell"/>
</dbReference>
<dbReference type="InterPro" id="IPR055197">
    <property type="entry name" value="PHDvar_NSD"/>
</dbReference>
<reference evidence="20" key="2">
    <citation type="submission" date="2021-09" db="EMBL/GenBank/DDBJ databases">
        <authorList>
            <person name="Jia N."/>
            <person name="Wang J."/>
            <person name="Shi W."/>
            <person name="Du L."/>
            <person name="Sun Y."/>
            <person name="Zhan W."/>
            <person name="Jiang J."/>
            <person name="Wang Q."/>
            <person name="Zhang B."/>
            <person name="Ji P."/>
            <person name="Sakyi L.B."/>
            <person name="Cui X."/>
            <person name="Yuan T."/>
            <person name="Jiang B."/>
            <person name="Yang W."/>
            <person name="Lam T.T.-Y."/>
            <person name="Chang Q."/>
            <person name="Ding S."/>
            <person name="Wang X."/>
            <person name="Zhu J."/>
            <person name="Ruan X."/>
            <person name="Zhao L."/>
            <person name="Wei J."/>
            <person name="Que T."/>
            <person name="Du C."/>
            <person name="Cheng J."/>
            <person name="Dai P."/>
            <person name="Han X."/>
            <person name="Huang E."/>
            <person name="Gao Y."/>
            <person name="Liu J."/>
            <person name="Shao H."/>
            <person name="Ye R."/>
            <person name="Li L."/>
            <person name="Wei W."/>
            <person name="Wang X."/>
            <person name="Wang C."/>
            <person name="Huo Q."/>
            <person name="Li W."/>
            <person name="Guo W."/>
            <person name="Chen H."/>
            <person name="Chen S."/>
            <person name="Zhou L."/>
            <person name="Zhou L."/>
            <person name="Ni X."/>
            <person name="Tian J."/>
            <person name="Zhou Y."/>
            <person name="Sheng Y."/>
            <person name="Liu T."/>
            <person name="Pan Y."/>
            <person name="Xia L."/>
            <person name="Li J."/>
            <person name="Zhao F."/>
            <person name="Cao W."/>
        </authorList>
    </citation>
    <scope>NUCLEOTIDE SEQUENCE</scope>
    <source>
        <strain evidence="20">Rmic-2018</strain>
        <tissue evidence="20">Larvae</tissue>
    </source>
</reference>
<proteinExistence type="predicted"/>
<gene>
    <name evidence="20" type="ORF">HPB51_014012</name>
</gene>
<keyword evidence="5" id="KW-0489">Methyltransferase</keyword>
<feature type="region of interest" description="Disordered" evidence="15">
    <location>
        <begin position="94"/>
        <end position="128"/>
    </location>
</feature>
<accession>A0A9J6DAF4</accession>
<dbReference type="InterPro" id="IPR001965">
    <property type="entry name" value="Znf_PHD"/>
</dbReference>
<evidence type="ECO:0000256" key="7">
    <source>
        <dbReference type="ARBA" id="ARBA00022691"/>
    </source>
</evidence>
<feature type="region of interest" description="Disordered" evidence="15">
    <location>
        <begin position="1"/>
        <end position="78"/>
    </location>
</feature>
<dbReference type="Pfam" id="PF00856">
    <property type="entry name" value="SET"/>
    <property type="match status" value="1"/>
</dbReference>
<evidence type="ECO:0000256" key="5">
    <source>
        <dbReference type="ARBA" id="ARBA00022603"/>
    </source>
</evidence>
<dbReference type="InterPro" id="IPR013083">
    <property type="entry name" value="Znf_RING/FYVE/PHD"/>
</dbReference>
<dbReference type="InterPro" id="IPR059153">
    <property type="entry name" value="NSD_PHD-1st"/>
</dbReference>
<comment type="caution">
    <text evidence="20">The sequence shown here is derived from an EMBL/GenBank/DDBJ whole genome shotgun (WGS) entry which is preliminary data.</text>
</comment>
<keyword evidence="4" id="KW-0597">Phosphoprotein</keyword>
<dbReference type="Proteomes" id="UP000821866">
    <property type="component" value="Chromosome 8"/>
</dbReference>
<dbReference type="CDD" id="cd15567">
    <property type="entry name" value="PHD4_NSD"/>
    <property type="match status" value="1"/>
</dbReference>
<evidence type="ECO:0000256" key="3">
    <source>
        <dbReference type="ARBA" id="ARBA00022454"/>
    </source>
</evidence>
<dbReference type="InterPro" id="IPR019787">
    <property type="entry name" value="Znf_PHD-finger"/>
</dbReference>
<keyword evidence="7" id="KW-0949">S-adenosyl-L-methionine</keyword>
<dbReference type="InterPro" id="IPR011011">
    <property type="entry name" value="Znf_FYVE_PHD"/>
</dbReference>
<dbReference type="PANTHER" id="PTHR22884">
    <property type="entry name" value="SET DOMAIN PROTEINS"/>
    <property type="match status" value="1"/>
</dbReference>
<evidence type="ECO:0000259" key="17">
    <source>
        <dbReference type="PROSITE" id="PS50280"/>
    </source>
</evidence>
<dbReference type="SMART" id="SM00249">
    <property type="entry name" value="PHD"/>
    <property type="match status" value="3"/>
</dbReference>
<keyword evidence="11" id="KW-0862">Zinc</keyword>
<dbReference type="SUPFAM" id="SSF57903">
    <property type="entry name" value="FYVE/PHD zinc finger"/>
    <property type="match status" value="2"/>
</dbReference>
<dbReference type="InterPro" id="IPR006560">
    <property type="entry name" value="AWS_dom"/>
</dbReference>
<evidence type="ECO:0000259" key="16">
    <source>
        <dbReference type="PROSITE" id="PS50016"/>
    </source>
</evidence>
<dbReference type="Pfam" id="PF23011">
    <property type="entry name" value="PHD-1st_NSD"/>
    <property type="match status" value="2"/>
</dbReference>
<dbReference type="SMART" id="SM00293">
    <property type="entry name" value="PWWP"/>
    <property type="match status" value="1"/>
</dbReference>
<protein>
    <submittedName>
        <fullName evidence="20">Uncharacterized protein</fullName>
    </submittedName>
</protein>
<dbReference type="Pfam" id="PF23004">
    <property type="entry name" value="PHDvar_NSD"/>
    <property type="match status" value="1"/>
</dbReference>
<dbReference type="CDD" id="cd15566">
    <property type="entry name" value="PHD3_NSD"/>
    <property type="match status" value="1"/>
</dbReference>
<dbReference type="PROSITE" id="PS50812">
    <property type="entry name" value="PWWP"/>
    <property type="match status" value="2"/>
</dbReference>
<comment type="subcellular location">
    <subcellularLocation>
        <location evidence="2">Chromosome</location>
    </subcellularLocation>
    <subcellularLocation>
        <location evidence="1">Nucleus</location>
    </subcellularLocation>
</comment>
<sequence>MKEKAECNNLEETKAQNGHSSHITNGSTPNESDSSVLDSSGTSSDSPTSSVSPSSAQQDPERLHIARRSKFGRVRKPKVNPCMEYTPIVRGYSSHNRAKQGTPSHSPPSPSHGGETPTSVSTAASEPTQSSQYLVGDLLWVKVGNHPHWPTMVSYDPPNRTLPFEGLEKFMELIDSGRVPHGVPPRKRDDWKVAVEEAVAAMQMTRAQRKLQLTFKYYDPPSKKLKSEHPPKENGVDQEATEKNCLICGASGATLTCTGTCGMSFHLGCIGITQPPDAFLCDECTAATAIGEPIPKHHYNLPPHVCKALLPIYERLSDERLLEPCQRGKAHDGNESLHSVGWVLSAKDRHASLLSIQVVGRLLRCVQCPSAFHPECLPAGSNTLGSSSLVCPRHGSQNTASAINVSWCMVCSEGGKLLCCEGCPAAFHETCLGLQETPEGTFLCPDCQDWKYPKYGDMIWVKLGCYRWWPAQVCAPGDIPLNIQALKHEPIGDFAVRFYGSHDYYWTNRKRVFLFEEGDSGSLNASSKSVARLFQAALEEARQAWEEQRRARELGEKPAPFRMIRVNRVVCPGAAMPSAAVHKRSVCTCTPQDPCRANCLNRLLLYECSRKLCPAGPACENQRFQKRTYAETALVRTPGRGWGLLTSQALAAGDFVMEYVGELIDDKECERRLKELHTDNIQNFYFLTLAKDRIIDAGPMGNMSRFINHSCQPNCVTQKWTVNGDTRVGIFAIRDIPEG</sequence>
<feature type="compositionally biased region" description="Basic residues" evidence="15">
    <location>
        <begin position="65"/>
        <end position="78"/>
    </location>
</feature>
<dbReference type="FunFam" id="2.30.30.140:FF:000099">
    <property type="entry name" value="Histone-lysine N-methyltransferase"/>
    <property type="match status" value="1"/>
</dbReference>
<dbReference type="InterPro" id="IPR001214">
    <property type="entry name" value="SET_dom"/>
</dbReference>
<dbReference type="EMBL" id="JABSTU010000010">
    <property type="protein sequence ID" value="KAH8018946.1"/>
    <property type="molecule type" value="Genomic_DNA"/>
</dbReference>
<evidence type="ECO:0000256" key="11">
    <source>
        <dbReference type="ARBA" id="ARBA00022833"/>
    </source>
</evidence>
<dbReference type="InterPro" id="IPR019786">
    <property type="entry name" value="Zinc_finger_PHD-type_CS"/>
</dbReference>
<name>A0A9J6DAF4_RHIMP</name>
<keyword evidence="9" id="KW-0677">Repeat</keyword>
<evidence type="ECO:0000256" key="1">
    <source>
        <dbReference type="ARBA" id="ARBA00004123"/>
    </source>
</evidence>
<dbReference type="SUPFAM" id="SSF82199">
    <property type="entry name" value="SET domain"/>
    <property type="match status" value="1"/>
</dbReference>
<dbReference type="PROSITE" id="PS01359">
    <property type="entry name" value="ZF_PHD_1"/>
    <property type="match status" value="2"/>
</dbReference>
<keyword evidence="3" id="KW-0158">Chromosome</keyword>
<dbReference type="CDD" id="cd05838">
    <property type="entry name" value="PWWP_NSD_rpt2"/>
    <property type="match status" value="1"/>
</dbReference>
<evidence type="ECO:0000256" key="2">
    <source>
        <dbReference type="ARBA" id="ARBA00004286"/>
    </source>
</evidence>
<dbReference type="InterPro" id="IPR000313">
    <property type="entry name" value="PWWP_dom"/>
</dbReference>
<dbReference type="Gene3D" id="2.30.30.140">
    <property type="match status" value="2"/>
</dbReference>
<evidence type="ECO:0000259" key="18">
    <source>
        <dbReference type="PROSITE" id="PS50812"/>
    </source>
</evidence>
<keyword evidence="12" id="KW-0156">Chromatin regulator</keyword>
<evidence type="ECO:0000256" key="6">
    <source>
        <dbReference type="ARBA" id="ARBA00022679"/>
    </source>
</evidence>
<evidence type="ECO:0000256" key="14">
    <source>
        <dbReference type="PROSITE-ProRule" id="PRU00146"/>
    </source>
</evidence>
<dbReference type="GO" id="GO:0008757">
    <property type="term" value="F:S-adenosylmethionine-dependent methyltransferase activity"/>
    <property type="evidence" value="ECO:0007669"/>
    <property type="project" value="UniProtKB-ARBA"/>
</dbReference>
<organism evidence="20 21">
    <name type="scientific">Rhipicephalus microplus</name>
    <name type="common">Cattle tick</name>
    <name type="synonym">Boophilus microplus</name>
    <dbReference type="NCBI Taxonomy" id="6941"/>
    <lineage>
        <taxon>Eukaryota</taxon>
        <taxon>Metazoa</taxon>
        <taxon>Ecdysozoa</taxon>
        <taxon>Arthropoda</taxon>
        <taxon>Chelicerata</taxon>
        <taxon>Arachnida</taxon>
        <taxon>Acari</taxon>
        <taxon>Parasitiformes</taxon>
        <taxon>Ixodida</taxon>
        <taxon>Ixodoidea</taxon>
        <taxon>Ixodidae</taxon>
        <taxon>Rhipicephalinae</taxon>
        <taxon>Rhipicephalus</taxon>
        <taxon>Boophilus</taxon>
    </lineage>
</organism>
<dbReference type="GO" id="GO:0008270">
    <property type="term" value="F:zinc ion binding"/>
    <property type="evidence" value="ECO:0007669"/>
    <property type="project" value="UniProtKB-KW"/>
</dbReference>
<evidence type="ECO:0000313" key="21">
    <source>
        <dbReference type="Proteomes" id="UP000821866"/>
    </source>
</evidence>
<feature type="domain" description="SET" evidence="17">
    <location>
        <begin position="630"/>
        <end position="739"/>
    </location>
</feature>
<keyword evidence="8" id="KW-0479">Metal-binding</keyword>
<feature type="domain" description="PWWP" evidence="18">
    <location>
        <begin position="135"/>
        <end position="204"/>
    </location>
</feature>
<feature type="domain" description="PHD-type" evidence="16">
    <location>
        <begin position="405"/>
        <end position="450"/>
    </location>
</feature>
<keyword evidence="21" id="KW-1185">Reference proteome</keyword>
<dbReference type="GO" id="GO:0042054">
    <property type="term" value="F:histone methyltransferase activity"/>
    <property type="evidence" value="ECO:0007669"/>
    <property type="project" value="InterPro"/>
</dbReference>
<evidence type="ECO:0000256" key="15">
    <source>
        <dbReference type="SAM" id="MobiDB-lite"/>
    </source>
</evidence>
<keyword evidence="13" id="KW-0539">Nucleus</keyword>
<evidence type="ECO:0000256" key="4">
    <source>
        <dbReference type="ARBA" id="ARBA00022553"/>
    </source>
</evidence>
<dbReference type="Pfam" id="PF17907">
    <property type="entry name" value="AWS"/>
    <property type="match status" value="1"/>
</dbReference>
<evidence type="ECO:0000313" key="20">
    <source>
        <dbReference type="EMBL" id="KAH8018946.1"/>
    </source>
</evidence>
<evidence type="ECO:0000259" key="19">
    <source>
        <dbReference type="PROSITE" id="PS51215"/>
    </source>
</evidence>
<dbReference type="SUPFAM" id="SSF63748">
    <property type="entry name" value="Tudor/PWWP/MBT"/>
    <property type="match status" value="2"/>
</dbReference>
<evidence type="ECO:0000256" key="10">
    <source>
        <dbReference type="ARBA" id="ARBA00022771"/>
    </source>
</evidence>
<dbReference type="Gene3D" id="3.30.40.10">
    <property type="entry name" value="Zinc/RING finger domain, C3HC4 (zinc finger)"/>
    <property type="match status" value="2"/>
</dbReference>
<evidence type="ECO:0000256" key="8">
    <source>
        <dbReference type="ARBA" id="ARBA00022723"/>
    </source>
</evidence>
<dbReference type="VEuPathDB" id="VectorBase:LOC119175979"/>
<dbReference type="Gene3D" id="2.170.270.10">
    <property type="entry name" value="SET domain"/>
    <property type="match status" value="1"/>
</dbReference>
<feature type="domain" description="PWWP" evidence="18">
    <location>
        <begin position="455"/>
        <end position="518"/>
    </location>
</feature>
<evidence type="ECO:0000256" key="12">
    <source>
        <dbReference type="ARBA" id="ARBA00022853"/>
    </source>
</evidence>
<keyword evidence="10 14" id="KW-0863">Zinc-finger</keyword>
<dbReference type="GO" id="GO:0008170">
    <property type="term" value="F:N-methyltransferase activity"/>
    <property type="evidence" value="ECO:0007669"/>
    <property type="project" value="UniProtKB-ARBA"/>
</dbReference>
<dbReference type="PROSITE" id="PS50280">
    <property type="entry name" value="SET"/>
    <property type="match status" value="1"/>
</dbReference>
<dbReference type="GO" id="GO:0005694">
    <property type="term" value="C:chromosome"/>
    <property type="evidence" value="ECO:0007669"/>
    <property type="project" value="UniProtKB-SubCell"/>
</dbReference>
<dbReference type="Pfam" id="PF00855">
    <property type="entry name" value="PWWP"/>
    <property type="match status" value="1"/>
</dbReference>
<feature type="compositionally biased region" description="Low complexity" evidence="15">
    <location>
        <begin position="32"/>
        <end position="55"/>
    </location>
</feature>
<dbReference type="PROSITE" id="PS50016">
    <property type="entry name" value="ZF_PHD_2"/>
    <property type="match status" value="1"/>
</dbReference>
<feature type="compositionally biased region" description="Polar residues" evidence="15">
    <location>
        <begin position="15"/>
        <end position="31"/>
    </location>
</feature>
<dbReference type="SMART" id="SM00570">
    <property type="entry name" value="AWS"/>
    <property type="match status" value="1"/>
</dbReference>
<dbReference type="GO" id="GO:0032259">
    <property type="term" value="P:methylation"/>
    <property type="evidence" value="ECO:0007669"/>
    <property type="project" value="UniProtKB-KW"/>
</dbReference>
<dbReference type="SMART" id="SM00317">
    <property type="entry name" value="SET"/>
    <property type="match status" value="1"/>
</dbReference>
<keyword evidence="6" id="KW-0808">Transferase</keyword>
<dbReference type="InterPro" id="IPR046341">
    <property type="entry name" value="SET_dom_sf"/>
</dbReference>
<dbReference type="AlphaFoldDB" id="A0A9J6DAF4"/>
<feature type="compositionally biased region" description="Basic and acidic residues" evidence="15">
    <location>
        <begin position="1"/>
        <end position="14"/>
    </location>
</feature>
<reference evidence="20" key="1">
    <citation type="journal article" date="2020" name="Cell">
        <title>Large-Scale Comparative Analyses of Tick Genomes Elucidate Their Genetic Diversity and Vector Capacities.</title>
        <authorList>
            <consortium name="Tick Genome and Microbiome Consortium (TIGMIC)"/>
            <person name="Jia N."/>
            <person name="Wang J."/>
            <person name="Shi W."/>
            <person name="Du L."/>
            <person name="Sun Y."/>
            <person name="Zhan W."/>
            <person name="Jiang J.F."/>
            <person name="Wang Q."/>
            <person name="Zhang B."/>
            <person name="Ji P."/>
            <person name="Bell-Sakyi L."/>
            <person name="Cui X.M."/>
            <person name="Yuan T.T."/>
            <person name="Jiang B.G."/>
            <person name="Yang W.F."/>
            <person name="Lam T.T."/>
            <person name="Chang Q.C."/>
            <person name="Ding S.J."/>
            <person name="Wang X.J."/>
            <person name="Zhu J.G."/>
            <person name="Ruan X.D."/>
            <person name="Zhao L."/>
            <person name="Wei J.T."/>
            <person name="Ye R.Z."/>
            <person name="Que T.C."/>
            <person name="Du C.H."/>
            <person name="Zhou Y.H."/>
            <person name="Cheng J.X."/>
            <person name="Dai P.F."/>
            <person name="Guo W.B."/>
            <person name="Han X.H."/>
            <person name="Huang E.J."/>
            <person name="Li L.F."/>
            <person name="Wei W."/>
            <person name="Gao Y.C."/>
            <person name="Liu J.Z."/>
            <person name="Shao H.Z."/>
            <person name="Wang X."/>
            <person name="Wang C.C."/>
            <person name="Yang T.C."/>
            <person name="Huo Q.B."/>
            <person name="Li W."/>
            <person name="Chen H.Y."/>
            <person name="Chen S.E."/>
            <person name="Zhou L.G."/>
            <person name="Ni X.B."/>
            <person name="Tian J.H."/>
            <person name="Sheng Y."/>
            <person name="Liu T."/>
            <person name="Pan Y.S."/>
            <person name="Xia L.Y."/>
            <person name="Li J."/>
            <person name="Zhao F."/>
            <person name="Cao W.C."/>
        </authorList>
    </citation>
    <scope>NUCLEOTIDE SEQUENCE</scope>
    <source>
        <strain evidence="20">Rmic-2018</strain>
    </source>
</reference>
<evidence type="ECO:0000256" key="13">
    <source>
        <dbReference type="ARBA" id="ARBA00023242"/>
    </source>
</evidence>
<feature type="domain" description="AWS" evidence="19">
    <location>
        <begin position="582"/>
        <end position="628"/>
    </location>
</feature>
<dbReference type="PROSITE" id="PS51215">
    <property type="entry name" value="AWS"/>
    <property type="match status" value="1"/>
</dbReference>
<dbReference type="InterPro" id="IPR050777">
    <property type="entry name" value="SET2_Histone-Lys_MeTrsfase"/>
</dbReference>